<dbReference type="Proteomes" id="UP000218113">
    <property type="component" value="Unassembled WGS sequence"/>
</dbReference>
<evidence type="ECO:0000313" key="3">
    <source>
        <dbReference type="Proteomes" id="UP000218113"/>
    </source>
</evidence>
<evidence type="ECO:0000313" key="2">
    <source>
        <dbReference type="EMBL" id="PCI25184.1"/>
    </source>
</evidence>
<sequence>MKYIRRTTVGLLAAVLLPWSGYAQENPTPENHELGKKVYAAPDGKLFVWGKANIYLRFSTSPEEGAPSHLLKSQKVTDSGKSAKPFQLEGHGKHTITHPRDHKNLQKTEGEHIFHVFDDSRLPTTKISVTDAPMVVNGKNIIYGKPVMATLSFIDEDSGVQGGYYSLNGSAPVASKDALKFVEEGDYRLKFYAFDNVGNKSKISQRYYSLDFTSPESSYQIVGTHLDNILSPRASIKLKSKDNKAGVQDIFFRFPAKSKKVTYKKSISMKGFKDGAYSLVFGANDRVKNAEKNKTFDFYLDTIPPVADHRLIGDQYQGKKTTYVSGRTKVELSATDNKAGVRRIRYFLKSKRGDIYSEPFGLPQKNGPVNFSYQASDKVININKLKKQRVTVDISQPTMKINFVGEHYFSRKNHYIRKSTKISYSTADNLSGVKSFEYTLDDDALMASTSVFSIAVEGQHSIITKTMDNVNNERNNRFLLFVDEKAPELFPRFGVIPTEPGDAQGNNGIYPKKTRLYFSATDGQSGIKSIQYKINNGKLRDYKAALTFPKVGNYTIEVVGIDNVGNVAKQSINFRIRKY</sequence>
<evidence type="ECO:0000256" key="1">
    <source>
        <dbReference type="SAM" id="SignalP"/>
    </source>
</evidence>
<dbReference type="Gene3D" id="3.30.1920.20">
    <property type="match status" value="1"/>
</dbReference>
<gene>
    <name evidence="2" type="ORF">COB67_10980</name>
</gene>
<dbReference type="EMBL" id="NVSR01000116">
    <property type="protein sequence ID" value="PCI25184.1"/>
    <property type="molecule type" value="Genomic_DNA"/>
</dbReference>
<dbReference type="AlphaFoldDB" id="A0A2A4SVN3"/>
<evidence type="ECO:0008006" key="4">
    <source>
        <dbReference type="Google" id="ProtNLM"/>
    </source>
</evidence>
<name>A0A2A4SVN3_9DELT</name>
<proteinExistence type="predicted"/>
<feature type="signal peptide" evidence="1">
    <location>
        <begin position="1"/>
        <end position="23"/>
    </location>
</feature>
<accession>A0A2A4SVN3</accession>
<dbReference type="InterPro" id="IPR058094">
    <property type="entry name" value="Ig-like_OmpL47-like"/>
</dbReference>
<feature type="chain" id="PRO_5012178615" description="Ig-like domain-containing protein" evidence="1">
    <location>
        <begin position="24"/>
        <end position="579"/>
    </location>
</feature>
<comment type="caution">
    <text evidence="2">The sequence shown here is derived from an EMBL/GenBank/DDBJ whole genome shotgun (WGS) entry which is preliminary data.</text>
</comment>
<reference evidence="3" key="1">
    <citation type="submission" date="2017-08" db="EMBL/GenBank/DDBJ databases">
        <title>A dynamic microbial community with high functional redundancy inhabits the cold, oxic subseafloor aquifer.</title>
        <authorList>
            <person name="Tully B.J."/>
            <person name="Wheat C.G."/>
            <person name="Glazer B.T."/>
            <person name="Huber J.A."/>
        </authorList>
    </citation>
    <scope>NUCLEOTIDE SEQUENCE [LARGE SCALE GENOMIC DNA]</scope>
</reference>
<dbReference type="NCBIfam" id="NF047446">
    <property type="entry name" value="barrel_OmpL47"/>
    <property type="match status" value="3"/>
</dbReference>
<protein>
    <recommendedName>
        <fullName evidence="4">Ig-like domain-containing protein</fullName>
    </recommendedName>
</protein>
<keyword evidence="1" id="KW-0732">Signal</keyword>
<organism evidence="2 3">
    <name type="scientific">SAR324 cluster bacterium</name>
    <dbReference type="NCBI Taxonomy" id="2024889"/>
    <lineage>
        <taxon>Bacteria</taxon>
        <taxon>Deltaproteobacteria</taxon>
        <taxon>SAR324 cluster</taxon>
    </lineage>
</organism>